<reference evidence="2 3" key="1">
    <citation type="submission" date="2012-05" db="EMBL/GenBank/DDBJ databases">
        <title>Finished chromosome of genome of Chamaesiphon sp. PCC 6605.</title>
        <authorList>
            <consortium name="US DOE Joint Genome Institute"/>
            <person name="Gugger M."/>
            <person name="Coursin T."/>
            <person name="Rippka R."/>
            <person name="Tandeau De Marsac N."/>
            <person name="Huntemann M."/>
            <person name="Wei C.-L."/>
            <person name="Han J."/>
            <person name="Detter J.C."/>
            <person name="Han C."/>
            <person name="Tapia R."/>
            <person name="Chen A."/>
            <person name="Kyrpides N."/>
            <person name="Mavromatis K."/>
            <person name="Markowitz V."/>
            <person name="Szeto E."/>
            <person name="Ivanova N."/>
            <person name="Pagani I."/>
            <person name="Pati A."/>
            <person name="Goodwin L."/>
            <person name="Nordberg H.P."/>
            <person name="Cantor M.N."/>
            <person name="Hua S.X."/>
            <person name="Woyke T."/>
            <person name="Kerfeld C.A."/>
        </authorList>
    </citation>
    <scope>NUCLEOTIDE SEQUENCE [LARGE SCALE GENOMIC DNA]</scope>
    <source>
        <strain evidence="3">ATCC 27169 / PCC 6605</strain>
    </source>
</reference>
<dbReference type="eggNOG" id="COG1192">
    <property type="taxonomic scope" value="Bacteria"/>
</dbReference>
<accession>K9UE73</accession>
<dbReference type="InterPro" id="IPR025669">
    <property type="entry name" value="AAA_dom"/>
</dbReference>
<organism evidence="2 3">
    <name type="scientific">Chamaesiphon minutus (strain ATCC 27169 / PCC 6605)</name>
    <dbReference type="NCBI Taxonomy" id="1173020"/>
    <lineage>
        <taxon>Bacteria</taxon>
        <taxon>Bacillati</taxon>
        <taxon>Cyanobacteriota</taxon>
        <taxon>Cyanophyceae</taxon>
        <taxon>Gomontiellales</taxon>
        <taxon>Chamaesiphonaceae</taxon>
        <taxon>Chamaesiphon</taxon>
    </lineage>
</organism>
<dbReference type="PANTHER" id="PTHR13696:SF99">
    <property type="entry name" value="COBYRINIC ACID AC-DIAMIDE SYNTHASE"/>
    <property type="match status" value="1"/>
</dbReference>
<protein>
    <submittedName>
        <fullName evidence="2">ATPase involved in chromosome partitioning</fullName>
    </submittedName>
</protein>
<proteinExistence type="predicted"/>
<dbReference type="HOGENOM" id="CLU_037612_1_2_3"/>
<keyword evidence="3" id="KW-1185">Reference proteome</keyword>
<evidence type="ECO:0000259" key="1">
    <source>
        <dbReference type="Pfam" id="PF13614"/>
    </source>
</evidence>
<dbReference type="STRING" id="1173020.Cha6605_1817"/>
<dbReference type="OrthoDB" id="465933at2"/>
<sequence>MKQTTIAVLSNSGGAGKSTLVRNLAYELDRSGLQVALLDLDPQHNLDLFCGLDVEIPMIDTIVGMLGEKYDRDWHLVPVPNEKNIHVCRGHLGMAELQNEFVARRGSEHILANKLKKKPLGHDVILIDCPATLGKICENAVVAADYVLIPLILQDKALTGLDGLLNWLKYLSDDLNLQPAPQVLGIVPYAYNEKSQTHRQCMEQLKFVAARARLRMFETIDNSLEIMNANGNGLAIGKFRPVHKTVEQFRNVCQQLLQTIG</sequence>
<dbReference type="Proteomes" id="UP000010366">
    <property type="component" value="Chromosome"/>
</dbReference>
<dbReference type="KEGG" id="cmp:Cha6605_1817"/>
<name>K9UE73_CHAP6</name>
<dbReference type="CDD" id="cd02042">
    <property type="entry name" value="ParAB_family"/>
    <property type="match status" value="1"/>
</dbReference>
<feature type="domain" description="AAA" evidence="1">
    <location>
        <begin position="4"/>
        <end position="176"/>
    </location>
</feature>
<dbReference type="RefSeq" id="WP_015159109.1">
    <property type="nucleotide sequence ID" value="NC_019697.1"/>
</dbReference>
<dbReference type="Pfam" id="PF13614">
    <property type="entry name" value="AAA_31"/>
    <property type="match status" value="1"/>
</dbReference>
<dbReference type="SUPFAM" id="SSF52540">
    <property type="entry name" value="P-loop containing nucleoside triphosphate hydrolases"/>
    <property type="match status" value="1"/>
</dbReference>
<evidence type="ECO:0000313" key="2">
    <source>
        <dbReference type="EMBL" id="AFY92938.1"/>
    </source>
</evidence>
<dbReference type="AlphaFoldDB" id="K9UE73"/>
<evidence type="ECO:0000313" key="3">
    <source>
        <dbReference type="Proteomes" id="UP000010366"/>
    </source>
</evidence>
<dbReference type="InterPro" id="IPR050678">
    <property type="entry name" value="DNA_Partitioning_ATPase"/>
</dbReference>
<dbReference type="InterPro" id="IPR027417">
    <property type="entry name" value="P-loop_NTPase"/>
</dbReference>
<dbReference type="EMBL" id="CP003600">
    <property type="protein sequence ID" value="AFY92938.1"/>
    <property type="molecule type" value="Genomic_DNA"/>
</dbReference>
<dbReference type="Gene3D" id="3.40.50.300">
    <property type="entry name" value="P-loop containing nucleotide triphosphate hydrolases"/>
    <property type="match status" value="1"/>
</dbReference>
<dbReference type="PANTHER" id="PTHR13696">
    <property type="entry name" value="P-LOOP CONTAINING NUCLEOSIDE TRIPHOSPHATE HYDROLASE"/>
    <property type="match status" value="1"/>
</dbReference>
<gene>
    <name evidence="2" type="ORF">Cha6605_1817</name>
</gene>